<dbReference type="RefSeq" id="WP_084544602.1">
    <property type="nucleotide sequence ID" value="NZ_AXWS01000004.1"/>
</dbReference>
<evidence type="ECO:0000256" key="2">
    <source>
        <dbReference type="SAM" id="Phobius"/>
    </source>
</evidence>
<keyword evidence="2" id="KW-1133">Transmembrane helix</keyword>
<accession>A0A8B6XAI2</accession>
<dbReference type="Pfam" id="PF13807">
    <property type="entry name" value="GNVR"/>
    <property type="match status" value="1"/>
</dbReference>
<evidence type="ECO:0000313" key="4">
    <source>
        <dbReference type="Proteomes" id="UP000675920"/>
    </source>
</evidence>
<reference evidence="5" key="1">
    <citation type="submission" date="2025-08" db="UniProtKB">
        <authorList>
            <consortium name="RefSeq"/>
        </authorList>
    </citation>
    <scope>IDENTIFICATION</scope>
</reference>
<dbReference type="AlphaFoldDB" id="A0A8B6XAI2"/>
<keyword evidence="1" id="KW-0175">Coiled coil</keyword>
<evidence type="ECO:0000256" key="1">
    <source>
        <dbReference type="SAM" id="Coils"/>
    </source>
</evidence>
<feature type="transmembrane region" description="Helical" evidence="2">
    <location>
        <begin position="398"/>
        <end position="419"/>
    </location>
</feature>
<evidence type="ECO:0000259" key="3">
    <source>
        <dbReference type="Pfam" id="PF13807"/>
    </source>
</evidence>
<keyword evidence="2" id="KW-0472">Membrane</keyword>
<feature type="coiled-coil region" evidence="1">
    <location>
        <begin position="218"/>
        <end position="282"/>
    </location>
</feature>
<sequence length="483" mass="52798">MSPLQLFLILKARWLAAVVTAMAVVSLTIAVTELLPKQYTASTSLLISPPTTDPITNALVSSGGTITTVIATELDVISSDRVLLNAARSAGLDRDASLNARWNRETKGQGDYLAWVASTLRRSLDLRPTRDSKVVSLSFTNISPEFAALMANTITEAYVATTTDLRVEQAKRYSEFFDLRTKETRDGLEAAQSRLSEFQRNAGVIIPDDRFDNESSKLAELSSQVLALQATVAESQNRERQAHTLSDSTQEVLSDPVVGDLASQLAREEAKLEETLARYGERHPAILEQRALIATLQKKIDAQTNKVTSSIGVNAAVNIGRLDAMKAALEEQKSRVLHMASLRDEAAVLKRDVENAQRSYDAILNKGSQTNLESQNTQPTVSILQNATPPPSPSSPKVALNIILGVVLGGLLGLGTAVVRELADRRIRCLTDIESINGIHVLGSIARCTQPHTLISRRIWTVFSQKMRLRKRGRHLSDLLIGH</sequence>
<feature type="coiled-coil region" evidence="1">
    <location>
        <begin position="339"/>
        <end position="366"/>
    </location>
</feature>
<dbReference type="InterPro" id="IPR050445">
    <property type="entry name" value="Bact_polysacc_biosynth/exp"/>
</dbReference>
<dbReference type="PANTHER" id="PTHR32309">
    <property type="entry name" value="TYROSINE-PROTEIN KINASE"/>
    <property type="match status" value="1"/>
</dbReference>
<dbReference type="InterPro" id="IPR032807">
    <property type="entry name" value="GNVR"/>
</dbReference>
<feature type="domain" description="Tyrosine-protein kinase G-rich" evidence="3">
    <location>
        <begin position="349"/>
        <end position="421"/>
    </location>
</feature>
<keyword evidence="4" id="KW-1185">Reference proteome</keyword>
<name>A0A8B6XAI2_9BURK</name>
<dbReference type="GO" id="GO:0004713">
    <property type="term" value="F:protein tyrosine kinase activity"/>
    <property type="evidence" value="ECO:0007669"/>
    <property type="project" value="TreeGrafter"/>
</dbReference>
<keyword evidence="2" id="KW-0812">Transmembrane</keyword>
<dbReference type="GO" id="GO:0005886">
    <property type="term" value="C:plasma membrane"/>
    <property type="evidence" value="ECO:0007669"/>
    <property type="project" value="TreeGrafter"/>
</dbReference>
<dbReference type="OrthoDB" id="9808257at2"/>
<protein>
    <submittedName>
        <fullName evidence="5">GNVR domain-containing protein</fullName>
    </submittedName>
</protein>
<dbReference type="Proteomes" id="UP000675920">
    <property type="component" value="Unplaced"/>
</dbReference>
<dbReference type="PANTHER" id="PTHR32309:SF13">
    <property type="entry name" value="FERRIC ENTEROBACTIN TRANSPORT PROTEIN FEPE"/>
    <property type="match status" value="1"/>
</dbReference>
<organism evidence="4 5">
    <name type="scientific">Derxia gummosa DSM 723</name>
    <dbReference type="NCBI Taxonomy" id="1121388"/>
    <lineage>
        <taxon>Bacteria</taxon>
        <taxon>Pseudomonadati</taxon>
        <taxon>Pseudomonadota</taxon>
        <taxon>Betaproteobacteria</taxon>
        <taxon>Burkholderiales</taxon>
        <taxon>Alcaligenaceae</taxon>
        <taxon>Derxia</taxon>
    </lineage>
</organism>
<evidence type="ECO:0000313" key="5">
    <source>
        <dbReference type="RefSeq" id="WP_084544602.1"/>
    </source>
</evidence>
<proteinExistence type="predicted"/>